<keyword evidence="4" id="KW-1185">Reference proteome</keyword>
<dbReference type="Pfam" id="PF13439">
    <property type="entry name" value="Glyco_transf_4"/>
    <property type="match status" value="1"/>
</dbReference>
<feature type="domain" description="Glycosyltransferase subfamily 4-like N-terminal" evidence="2">
    <location>
        <begin position="14"/>
        <end position="178"/>
    </location>
</feature>
<dbReference type="PANTHER" id="PTHR45947">
    <property type="entry name" value="SULFOQUINOVOSYL TRANSFERASE SQD2"/>
    <property type="match status" value="1"/>
</dbReference>
<dbReference type="Gene3D" id="3.40.50.2000">
    <property type="entry name" value="Glycogen Phosphorylase B"/>
    <property type="match status" value="2"/>
</dbReference>
<evidence type="ECO:0000313" key="3">
    <source>
        <dbReference type="EMBL" id="KAA9021646.1"/>
    </source>
</evidence>
<accession>A0A5J5HML9</accession>
<reference evidence="3 4" key="1">
    <citation type="submission" date="2019-09" db="EMBL/GenBank/DDBJ databases">
        <title>Whole genome sequences of isolates from the Mars Exploration Rovers.</title>
        <authorList>
            <person name="Seuylemezian A."/>
            <person name="Vaishampayan P."/>
        </authorList>
    </citation>
    <scope>NUCLEOTIDE SEQUENCE [LARGE SCALE GENOMIC DNA]</scope>
    <source>
        <strain evidence="3 4">MER_TA_151</strain>
    </source>
</reference>
<dbReference type="RefSeq" id="WP_150441174.1">
    <property type="nucleotide sequence ID" value="NZ_VYKL01000026.1"/>
</dbReference>
<dbReference type="CDD" id="cd03814">
    <property type="entry name" value="GT4-like"/>
    <property type="match status" value="1"/>
</dbReference>
<dbReference type="Pfam" id="PF00534">
    <property type="entry name" value="Glycos_transf_1"/>
    <property type="match status" value="1"/>
</dbReference>
<gene>
    <name evidence="3" type="ORF">F4V44_16800</name>
</gene>
<proteinExistence type="predicted"/>
<dbReference type="PANTHER" id="PTHR45947:SF3">
    <property type="entry name" value="SULFOQUINOVOSYL TRANSFERASE SQD2"/>
    <property type="match status" value="1"/>
</dbReference>
<feature type="domain" description="Glycosyl transferase family 1" evidence="1">
    <location>
        <begin position="187"/>
        <end position="349"/>
    </location>
</feature>
<protein>
    <submittedName>
        <fullName evidence="3">Glycosyltransferase family 1 protein</fullName>
    </submittedName>
</protein>
<organism evidence="3 4">
    <name type="scientific">Niallia endozanthoxylica</name>
    <dbReference type="NCBI Taxonomy" id="2036016"/>
    <lineage>
        <taxon>Bacteria</taxon>
        <taxon>Bacillati</taxon>
        <taxon>Bacillota</taxon>
        <taxon>Bacilli</taxon>
        <taxon>Bacillales</taxon>
        <taxon>Bacillaceae</taxon>
        <taxon>Niallia</taxon>
    </lineage>
</organism>
<dbReference type="GO" id="GO:0016758">
    <property type="term" value="F:hexosyltransferase activity"/>
    <property type="evidence" value="ECO:0007669"/>
    <property type="project" value="TreeGrafter"/>
</dbReference>
<sequence>MKVAIFTDTFYPDINGVARTLKKFTDYLSNQPIDFKVFAPKTPSSEYVAEHIHRFESLSFFLYPECRLALPNMLKIKTELDSFSPDLIHVATPFNLGLCGIYFAKKLDIPLVGSYHTDFDQYLAHYDLHLLAKWVWSYMAWFHNQFKTTFVPSEETLMQLRKRNFKHLKIWSRGVDCQLFHPLYEKDSVRKKYGLSKKYLLSFVSRLAPEKDIKTLLRIVKTMPPDWNKQIEWLWVGDGPMREELEKSAPENVIFTGYLEGKDLAEIYSASDLFVFPSPTETFGNVVLEALASGTPVIGANSGGVKNVILSGKTGLLCAPGAAEDYTQAIAHLLTHDSLRWQMGMEGRKYALTQRWDNIFNQLLSDYNLVIREENSEIYA</sequence>
<evidence type="ECO:0000259" key="1">
    <source>
        <dbReference type="Pfam" id="PF00534"/>
    </source>
</evidence>
<dbReference type="InterPro" id="IPR001296">
    <property type="entry name" value="Glyco_trans_1"/>
</dbReference>
<evidence type="ECO:0000259" key="2">
    <source>
        <dbReference type="Pfam" id="PF13439"/>
    </source>
</evidence>
<dbReference type="InterPro" id="IPR028098">
    <property type="entry name" value="Glyco_trans_4-like_N"/>
</dbReference>
<keyword evidence="3" id="KW-0808">Transferase</keyword>
<name>A0A5J5HML9_9BACI</name>
<dbReference type="EMBL" id="VYKL01000026">
    <property type="protein sequence ID" value="KAA9021646.1"/>
    <property type="molecule type" value="Genomic_DNA"/>
</dbReference>
<dbReference type="Proteomes" id="UP000326671">
    <property type="component" value="Unassembled WGS sequence"/>
</dbReference>
<comment type="caution">
    <text evidence="3">The sequence shown here is derived from an EMBL/GenBank/DDBJ whole genome shotgun (WGS) entry which is preliminary data.</text>
</comment>
<dbReference type="SUPFAM" id="SSF53756">
    <property type="entry name" value="UDP-Glycosyltransferase/glycogen phosphorylase"/>
    <property type="match status" value="1"/>
</dbReference>
<dbReference type="AlphaFoldDB" id="A0A5J5HML9"/>
<evidence type="ECO:0000313" key="4">
    <source>
        <dbReference type="Proteomes" id="UP000326671"/>
    </source>
</evidence>
<dbReference type="InterPro" id="IPR050194">
    <property type="entry name" value="Glycosyltransferase_grp1"/>
</dbReference>
<dbReference type="OrthoDB" id="9802525at2"/>